<sequence>MSSSPINTRDPLNAGPGSSSTPHEAAPAAETSNLPSPRSVIRPLAGLRVRGEQLPGSGDSAQHAGKSAPEMFHVHEMWDRPTLNRVSAGSDAKFREGLATAYLTLVDGISDSKANVDAHLWTEQTSLHALYRNDSEVEIPHSMLARAPVTVHLKGEIPALVDKFPADFRKAITSLYNHPAGENIGARADINRAIYTGLYKQSAMAKELNVHIDTDTLAATRILAKSPSAAKAIGNDTVLFSDVSNRENQMKRLKSIQKQLNQIKLSEEPKPLTKEDVARLADMPQKSWSGQKSSSYGPTRQGVSAEEQENIDQLRKLGFSSHAVTPDESENDVLVVSPFSRDSGIVLSRMAQNLDNNRPLNLQSAWGQIGIQPWTKYLMELNRDPRAGETAMKKSDILDYFNLAEKIRKNGPAIDAKINALNERIQNSPIGSKERADAEHELGALRYIKFGCNTLVESFVNENTFFPQIRDATSAHMEAVDKLTSKTLFGARAPSIVSNSWHDNEESVLMSYSSSDEVARRVFAELKGMIRASTAEDRY</sequence>
<evidence type="ECO:0000313" key="3">
    <source>
        <dbReference type="Proteomes" id="UP000494363"/>
    </source>
</evidence>
<evidence type="ECO:0000313" key="2">
    <source>
        <dbReference type="EMBL" id="CAB3764387.1"/>
    </source>
</evidence>
<organism evidence="2 3">
    <name type="scientific">Paraburkholderia humisilvae</name>
    <dbReference type="NCBI Taxonomy" id="627669"/>
    <lineage>
        <taxon>Bacteria</taxon>
        <taxon>Pseudomonadati</taxon>
        <taxon>Pseudomonadota</taxon>
        <taxon>Betaproteobacteria</taxon>
        <taxon>Burkholderiales</taxon>
        <taxon>Burkholderiaceae</taxon>
        <taxon>Paraburkholderia</taxon>
    </lineage>
</organism>
<dbReference type="RefSeq" id="WP_175228987.1">
    <property type="nucleotide sequence ID" value="NZ_CADIKH010000024.1"/>
</dbReference>
<feature type="region of interest" description="Disordered" evidence="1">
    <location>
        <begin position="282"/>
        <end position="308"/>
    </location>
</feature>
<dbReference type="Proteomes" id="UP000494363">
    <property type="component" value="Unassembled WGS sequence"/>
</dbReference>
<protein>
    <submittedName>
        <fullName evidence="2">Uncharacterized protein</fullName>
    </submittedName>
</protein>
<proteinExistence type="predicted"/>
<dbReference type="AlphaFoldDB" id="A0A6J5EF59"/>
<keyword evidence="3" id="KW-1185">Reference proteome</keyword>
<feature type="region of interest" description="Disordered" evidence="1">
    <location>
        <begin position="1"/>
        <end position="39"/>
    </location>
</feature>
<gene>
    <name evidence="2" type="ORF">LMG29542_04882</name>
</gene>
<evidence type="ECO:0000256" key="1">
    <source>
        <dbReference type="SAM" id="MobiDB-lite"/>
    </source>
</evidence>
<accession>A0A6J5EF59</accession>
<dbReference type="EMBL" id="CADIKH010000024">
    <property type="protein sequence ID" value="CAB3764387.1"/>
    <property type="molecule type" value="Genomic_DNA"/>
</dbReference>
<feature type="compositionally biased region" description="Polar residues" evidence="1">
    <location>
        <begin position="286"/>
        <end position="302"/>
    </location>
</feature>
<name>A0A6J5EF59_9BURK</name>
<reference evidence="2 3" key="1">
    <citation type="submission" date="2020-04" db="EMBL/GenBank/DDBJ databases">
        <authorList>
            <person name="De Canck E."/>
        </authorList>
    </citation>
    <scope>NUCLEOTIDE SEQUENCE [LARGE SCALE GENOMIC DNA]</scope>
    <source>
        <strain evidence="2 3">LMG 29542</strain>
    </source>
</reference>